<dbReference type="InterPro" id="IPR025877">
    <property type="entry name" value="MobA-like_NTP_Trfase"/>
</dbReference>
<comment type="function">
    <text evidence="8">Transfers a GMP moiety from GTP to Mo-molybdopterin (Mo-MPT) cofactor (Moco or molybdenum cofactor) to form Mo-molybdopterin guanine dinucleotide (Mo-MGD) cofactor.</text>
</comment>
<feature type="domain" description="MobA-like NTP transferase" evidence="9">
    <location>
        <begin position="13"/>
        <end position="170"/>
    </location>
</feature>
<dbReference type="EC" id="2.7.7.77" evidence="8"/>
<dbReference type="HAMAP" id="MF_00316">
    <property type="entry name" value="MobA"/>
    <property type="match status" value="1"/>
</dbReference>
<gene>
    <name evidence="8 10" type="primary">mobA</name>
    <name evidence="10" type="ORF">FNU76_05930</name>
</gene>
<evidence type="ECO:0000256" key="2">
    <source>
        <dbReference type="ARBA" id="ARBA00022679"/>
    </source>
</evidence>
<accession>A0A516SCP8</accession>
<dbReference type="SUPFAM" id="SSF53448">
    <property type="entry name" value="Nucleotide-diphospho-sugar transferases"/>
    <property type="match status" value="1"/>
</dbReference>
<dbReference type="CDD" id="cd02503">
    <property type="entry name" value="MobA"/>
    <property type="match status" value="1"/>
</dbReference>
<dbReference type="Proteomes" id="UP000317550">
    <property type="component" value="Chromosome"/>
</dbReference>
<proteinExistence type="inferred from homology"/>
<dbReference type="Pfam" id="PF12804">
    <property type="entry name" value="NTP_transf_3"/>
    <property type="match status" value="1"/>
</dbReference>
<comment type="subunit">
    <text evidence="8">Monomer.</text>
</comment>
<comment type="similarity">
    <text evidence="8">Belongs to the MobA family.</text>
</comment>
<dbReference type="GO" id="GO:0005737">
    <property type="term" value="C:cytoplasm"/>
    <property type="evidence" value="ECO:0007669"/>
    <property type="project" value="UniProtKB-SubCell"/>
</dbReference>
<dbReference type="OrthoDB" id="4408226at2"/>
<evidence type="ECO:0000313" key="11">
    <source>
        <dbReference type="Proteomes" id="UP000317550"/>
    </source>
</evidence>
<comment type="domain">
    <text evidence="8">The N-terminal domain determines nucleotide recognition and specific binding, while the C-terminal domain determines the specific binding to the target protein.</text>
</comment>
<keyword evidence="2 8" id="KW-0808">Transferase</keyword>
<dbReference type="GO" id="GO:1902758">
    <property type="term" value="P:bis(molybdopterin guanine dinucleotide)molybdenum biosynthetic process"/>
    <property type="evidence" value="ECO:0007669"/>
    <property type="project" value="TreeGrafter"/>
</dbReference>
<dbReference type="GO" id="GO:0046872">
    <property type="term" value="F:metal ion binding"/>
    <property type="evidence" value="ECO:0007669"/>
    <property type="project" value="UniProtKB-KW"/>
</dbReference>
<dbReference type="AlphaFoldDB" id="A0A516SCP8"/>
<dbReference type="KEGG" id="cari:FNU76_05930"/>
<comment type="catalytic activity">
    <reaction evidence="8">
        <text>Mo-molybdopterin + GTP + H(+) = Mo-molybdopterin guanine dinucleotide + diphosphate</text>
        <dbReference type="Rhea" id="RHEA:34243"/>
        <dbReference type="ChEBI" id="CHEBI:15378"/>
        <dbReference type="ChEBI" id="CHEBI:33019"/>
        <dbReference type="ChEBI" id="CHEBI:37565"/>
        <dbReference type="ChEBI" id="CHEBI:71302"/>
        <dbReference type="ChEBI" id="CHEBI:71310"/>
        <dbReference type="EC" id="2.7.7.77"/>
    </reaction>
</comment>
<keyword evidence="11" id="KW-1185">Reference proteome</keyword>
<evidence type="ECO:0000256" key="5">
    <source>
        <dbReference type="ARBA" id="ARBA00022842"/>
    </source>
</evidence>
<keyword evidence="6 8" id="KW-0342">GTP-binding</keyword>
<dbReference type="PANTHER" id="PTHR19136:SF81">
    <property type="entry name" value="MOLYBDENUM COFACTOR GUANYLYLTRANSFERASE"/>
    <property type="match status" value="1"/>
</dbReference>
<evidence type="ECO:0000256" key="1">
    <source>
        <dbReference type="ARBA" id="ARBA00022490"/>
    </source>
</evidence>
<comment type="subcellular location">
    <subcellularLocation>
        <location evidence="8">Cytoplasm</location>
    </subcellularLocation>
</comment>
<dbReference type="GO" id="GO:0061603">
    <property type="term" value="F:molybdenum cofactor guanylyltransferase activity"/>
    <property type="evidence" value="ECO:0007669"/>
    <property type="project" value="UniProtKB-EC"/>
</dbReference>
<dbReference type="Gene3D" id="3.90.550.10">
    <property type="entry name" value="Spore Coat Polysaccharide Biosynthesis Protein SpsA, Chain A"/>
    <property type="match status" value="1"/>
</dbReference>
<feature type="binding site" evidence="8">
    <location>
        <position position="108"/>
    </location>
    <ligand>
        <name>GTP</name>
        <dbReference type="ChEBI" id="CHEBI:37565"/>
    </ligand>
</feature>
<keyword evidence="4 8" id="KW-0547">Nucleotide-binding</keyword>
<dbReference type="InterPro" id="IPR013482">
    <property type="entry name" value="Molybde_CF_guanTrfase"/>
</dbReference>
<feature type="binding site" evidence="8">
    <location>
        <position position="108"/>
    </location>
    <ligand>
        <name>Mg(2+)</name>
        <dbReference type="ChEBI" id="CHEBI:18420"/>
    </ligand>
</feature>
<comment type="caution">
    <text evidence="8">Lacks conserved residue(s) required for the propagation of feature annotation.</text>
</comment>
<evidence type="ECO:0000256" key="8">
    <source>
        <dbReference type="HAMAP-Rule" id="MF_00316"/>
    </source>
</evidence>
<dbReference type="InterPro" id="IPR029044">
    <property type="entry name" value="Nucleotide-diphossugar_trans"/>
</dbReference>
<keyword evidence="1 8" id="KW-0963">Cytoplasm</keyword>
<keyword evidence="10" id="KW-0548">Nucleotidyltransferase</keyword>
<keyword evidence="3 8" id="KW-0479">Metal-binding</keyword>
<dbReference type="NCBIfam" id="TIGR02665">
    <property type="entry name" value="molyb_mobA"/>
    <property type="match status" value="1"/>
</dbReference>
<feature type="binding site" evidence="8">
    <location>
        <position position="78"/>
    </location>
    <ligand>
        <name>GTP</name>
        <dbReference type="ChEBI" id="CHEBI:37565"/>
    </ligand>
</feature>
<keyword evidence="5 8" id="KW-0460">Magnesium</keyword>
<evidence type="ECO:0000256" key="4">
    <source>
        <dbReference type="ARBA" id="ARBA00022741"/>
    </source>
</evidence>
<reference evidence="11" key="1">
    <citation type="submission" date="2019-07" db="EMBL/GenBank/DDBJ databases">
        <title>Chitinimonas sp. nov., isolated from Ny-Alesund, arctica soil.</title>
        <authorList>
            <person name="Xu Q."/>
            <person name="Peng F."/>
        </authorList>
    </citation>
    <scope>NUCLEOTIDE SEQUENCE [LARGE SCALE GENOMIC DNA]</scope>
    <source>
        <strain evidence="11">R3-44</strain>
    </source>
</reference>
<name>A0A516SCP8_9NEIS</name>
<comment type="cofactor">
    <cofactor evidence="8">
        <name>Mg(2+)</name>
        <dbReference type="ChEBI" id="CHEBI:18420"/>
    </cofactor>
</comment>
<dbReference type="EMBL" id="CP041730">
    <property type="protein sequence ID" value="QDQ25929.1"/>
    <property type="molecule type" value="Genomic_DNA"/>
</dbReference>
<feature type="binding site" evidence="8">
    <location>
        <position position="29"/>
    </location>
    <ligand>
        <name>GTP</name>
        <dbReference type="ChEBI" id="CHEBI:37565"/>
    </ligand>
</feature>
<dbReference type="PANTHER" id="PTHR19136">
    <property type="entry name" value="MOLYBDENUM COFACTOR GUANYLYLTRANSFERASE"/>
    <property type="match status" value="1"/>
</dbReference>
<sequence length="205" mass="22162">MAMTIMIELNYQAVILAGGRGSRMDGRDKGLAEWRGRPLFRHMLAKLVQQSRAPLRIAISANRNDQRYAEAGWPVLADRRDGFDGPLAGIETALQACQADWLLCLPCDTPQLPNNLAERLMNAASLGNAKAAYVTTAAGPQPACCLVHRSLLEPLAGYLDSGRRRVLDWLVTAAAVPVHFAEAADFNNFNTAADLAAGEPLPCSH</sequence>
<evidence type="ECO:0000256" key="3">
    <source>
        <dbReference type="ARBA" id="ARBA00022723"/>
    </source>
</evidence>
<organism evidence="10 11">
    <name type="scientific">Chitinimonas arctica</name>
    <dbReference type="NCBI Taxonomy" id="2594795"/>
    <lineage>
        <taxon>Bacteria</taxon>
        <taxon>Pseudomonadati</taxon>
        <taxon>Pseudomonadota</taxon>
        <taxon>Betaproteobacteria</taxon>
        <taxon>Neisseriales</taxon>
        <taxon>Chitinibacteraceae</taxon>
        <taxon>Chitinimonas</taxon>
    </lineage>
</organism>
<evidence type="ECO:0000256" key="7">
    <source>
        <dbReference type="ARBA" id="ARBA00023150"/>
    </source>
</evidence>
<dbReference type="GO" id="GO:0005525">
    <property type="term" value="F:GTP binding"/>
    <property type="evidence" value="ECO:0007669"/>
    <property type="project" value="UniProtKB-UniRule"/>
</dbReference>
<evidence type="ECO:0000313" key="10">
    <source>
        <dbReference type="EMBL" id="QDQ25929.1"/>
    </source>
</evidence>
<protein>
    <recommendedName>
        <fullName evidence="8">Molybdenum cofactor guanylyltransferase</fullName>
        <shortName evidence="8">MoCo guanylyltransferase</shortName>
        <ecNumber evidence="8">2.7.7.77</ecNumber>
    </recommendedName>
    <alternativeName>
        <fullName evidence="8">GTP:molybdopterin guanylyltransferase</fullName>
    </alternativeName>
    <alternativeName>
        <fullName evidence="8">Mo-MPT guanylyltransferase</fullName>
    </alternativeName>
    <alternativeName>
        <fullName evidence="8">Molybdopterin guanylyltransferase</fullName>
    </alternativeName>
    <alternativeName>
        <fullName evidence="8">Molybdopterin-guanine dinucleotide synthase</fullName>
        <shortName evidence="8">MGD synthase</shortName>
    </alternativeName>
</protein>
<keyword evidence="7 8" id="KW-0501">Molybdenum cofactor biosynthesis</keyword>
<evidence type="ECO:0000256" key="6">
    <source>
        <dbReference type="ARBA" id="ARBA00023134"/>
    </source>
</evidence>
<evidence type="ECO:0000259" key="9">
    <source>
        <dbReference type="Pfam" id="PF12804"/>
    </source>
</evidence>
<feature type="binding site" evidence="8">
    <location>
        <begin position="16"/>
        <end position="18"/>
    </location>
    <ligand>
        <name>GTP</name>
        <dbReference type="ChEBI" id="CHEBI:37565"/>
    </ligand>
</feature>